<dbReference type="GO" id="GO:0001708">
    <property type="term" value="P:cell fate specification"/>
    <property type="evidence" value="ECO:0007669"/>
    <property type="project" value="TreeGrafter"/>
</dbReference>
<feature type="domain" description="T-box" evidence="8">
    <location>
        <begin position="278"/>
        <end position="454"/>
    </location>
</feature>
<evidence type="ECO:0000256" key="4">
    <source>
        <dbReference type="ARBA" id="ARBA00023163"/>
    </source>
</evidence>
<dbReference type="GO" id="GO:0045893">
    <property type="term" value="P:positive regulation of DNA-templated transcription"/>
    <property type="evidence" value="ECO:0007669"/>
    <property type="project" value="InterPro"/>
</dbReference>
<dbReference type="RefSeq" id="XP_055872177.1">
    <property type="nucleotide sequence ID" value="XM_056016202.1"/>
</dbReference>
<dbReference type="InterPro" id="IPR036960">
    <property type="entry name" value="T-box_sf"/>
</dbReference>
<dbReference type="SUPFAM" id="SSF49417">
    <property type="entry name" value="p53-like transcription factors"/>
    <property type="match status" value="1"/>
</dbReference>
<dbReference type="GO" id="GO:0000981">
    <property type="term" value="F:DNA-binding transcription factor activity, RNA polymerase II-specific"/>
    <property type="evidence" value="ECO:0007669"/>
    <property type="project" value="TreeGrafter"/>
</dbReference>
<evidence type="ECO:0000256" key="5">
    <source>
        <dbReference type="ARBA" id="ARBA00023242"/>
    </source>
</evidence>
<dbReference type="GO" id="GO:0000785">
    <property type="term" value="C:chromatin"/>
    <property type="evidence" value="ECO:0007669"/>
    <property type="project" value="TreeGrafter"/>
</dbReference>
<evidence type="ECO:0000256" key="6">
    <source>
        <dbReference type="PROSITE-ProRule" id="PRU00201"/>
    </source>
</evidence>
<keyword evidence="2" id="KW-0805">Transcription regulation</keyword>
<feature type="region of interest" description="Disordered" evidence="7">
    <location>
        <begin position="565"/>
        <end position="656"/>
    </location>
</feature>
<feature type="compositionally biased region" description="Polar residues" evidence="7">
    <location>
        <begin position="596"/>
        <end position="653"/>
    </location>
</feature>
<organism evidence="9 10">
    <name type="scientific">Biomphalaria glabrata</name>
    <name type="common">Bloodfluke planorb</name>
    <name type="synonym">Freshwater snail</name>
    <dbReference type="NCBI Taxonomy" id="6526"/>
    <lineage>
        <taxon>Eukaryota</taxon>
        <taxon>Metazoa</taxon>
        <taxon>Spiralia</taxon>
        <taxon>Lophotrochozoa</taxon>
        <taxon>Mollusca</taxon>
        <taxon>Gastropoda</taxon>
        <taxon>Heterobranchia</taxon>
        <taxon>Euthyneura</taxon>
        <taxon>Panpulmonata</taxon>
        <taxon>Hygrophila</taxon>
        <taxon>Lymnaeoidea</taxon>
        <taxon>Planorbidae</taxon>
        <taxon>Biomphalaria</taxon>
    </lineage>
</organism>
<evidence type="ECO:0000313" key="9">
    <source>
        <dbReference type="Proteomes" id="UP001165740"/>
    </source>
</evidence>
<feature type="region of interest" description="Disordered" evidence="7">
    <location>
        <begin position="144"/>
        <end position="167"/>
    </location>
</feature>
<dbReference type="OrthoDB" id="7442607at2759"/>
<feature type="compositionally biased region" description="Polar residues" evidence="7">
    <location>
        <begin position="216"/>
        <end position="227"/>
    </location>
</feature>
<dbReference type="PROSITE" id="PS50252">
    <property type="entry name" value="TBOX_3"/>
    <property type="match status" value="1"/>
</dbReference>
<keyword evidence="5 6" id="KW-0539">Nucleus</keyword>
<sequence length="724" mass="80439">MLSSTAVDVSSATYNHSHLQNRRATSMYSKNFNPCDVTAVNSAVRHIDIGFAPNSASYVDFLGYPNCSGLDNVKVESHENIDVTQREPNQGKWQEAPPCPPVTSDSTSSERRTNGAYGQSAHRTVPAFGADPTDEADNVVNSIKKKESDPEGTPHAYAAPTPTESPHCGWRYSSVNQQSPIYDPRPSSSYLPHPYHSYTRPAFHNSPHPGYAYTSPPHSSANSTSPTEAARKTGEDQGPLYHWQHPQYHGEFAAVRNSRLVSNPNWTVEGKNNIKVALFNGDMWAKFHAHTNEMIITKHGRRMFPVLDFLISGLDPDRKYRVYVGMDLADEHHWKFQAGKWVSCGAAEPLSTEGRIYIHPDSPNTGAHWMKQEVIFSKLKLTNNKSCTLNNQIILNSMHRFLPKIFICEDTEEGKELISHGFVDTQFIAVTAYQNTDITDLKVKYNPYARGMIDKCSSRMGMEQVSPQHLFSPYGQGMSPEHQNVHTSPLPGMSVPYQHPPMGSTPLTQTNGHVYPSSSDTFQQRFDIGHNSPESGVSYYETPYAIRTPNYMHVHGYKHPGVTPYVGSPGAPHPRPTDSDCLYSPGGSSGGALALNTRNPQFHRSPPIQSGQRSIPTSLVNISASSFGPNGQASLDSRSSLGTQRKVPASSQHLHGEHFLHRQESDMGKDCHYNHTSPFMASFLLTTKEDPEAEDEKDFGQLQEEAAKVTLNLLCRSPVRKRRK</sequence>
<comment type="caution">
    <text evidence="6">Lacks conserved residue(s) required for the propagation of feature annotation.</text>
</comment>
<dbReference type="AlphaFoldDB" id="A0A9W2ZAZ5"/>
<keyword evidence="3 6" id="KW-0238">DNA-binding</keyword>
<dbReference type="PANTHER" id="PTHR11267">
    <property type="entry name" value="T-BOX PROTEIN-RELATED"/>
    <property type="match status" value="1"/>
</dbReference>
<reference evidence="10" key="1">
    <citation type="submission" date="2025-08" db="UniProtKB">
        <authorList>
            <consortium name="RefSeq"/>
        </authorList>
    </citation>
    <scope>IDENTIFICATION</scope>
</reference>
<accession>A0A9W2ZAZ5</accession>
<evidence type="ECO:0000259" key="8">
    <source>
        <dbReference type="PROSITE" id="PS50252"/>
    </source>
</evidence>
<dbReference type="PANTHER" id="PTHR11267:SF201">
    <property type="entry name" value="T-BOX DOMAIN-CONTAINING PROTEIN"/>
    <property type="match status" value="1"/>
</dbReference>
<dbReference type="PRINTS" id="PR00937">
    <property type="entry name" value="TBOX"/>
</dbReference>
<feature type="region of interest" description="Disordered" evidence="7">
    <location>
        <begin position="84"/>
        <end position="119"/>
    </location>
</feature>
<dbReference type="GeneID" id="106063501"/>
<dbReference type="InterPro" id="IPR008967">
    <property type="entry name" value="p53-like_TF_DNA-bd_sf"/>
</dbReference>
<evidence type="ECO:0000256" key="1">
    <source>
        <dbReference type="ARBA" id="ARBA00004123"/>
    </source>
</evidence>
<protein>
    <submittedName>
        <fullName evidence="10">T-box transcription factor T-like</fullName>
    </submittedName>
</protein>
<evidence type="ECO:0000256" key="2">
    <source>
        <dbReference type="ARBA" id="ARBA00023015"/>
    </source>
</evidence>
<proteinExistence type="predicted"/>
<evidence type="ECO:0000256" key="7">
    <source>
        <dbReference type="SAM" id="MobiDB-lite"/>
    </source>
</evidence>
<dbReference type="Pfam" id="PF00907">
    <property type="entry name" value="T-box"/>
    <property type="match status" value="1"/>
</dbReference>
<name>A0A9W2ZAZ5_BIOGL</name>
<dbReference type="InterPro" id="IPR018186">
    <property type="entry name" value="TF_T-box_CS"/>
</dbReference>
<dbReference type="Proteomes" id="UP001165740">
    <property type="component" value="Chromosome 17"/>
</dbReference>
<keyword evidence="9" id="KW-1185">Reference proteome</keyword>
<dbReference type="GO" id="GO:0000978">
    <property type="term" value="F:RNA polymerase II cis-regulatory region sequence-specific DNA binding"/>
    <property type="evidence" value="ECO:0007669"/>
    <property type="project" value="InterPro"/>
</dbReference>
<evidence type="ECO:0000313" key="10">
    <source>
        <dbReference type="RefSeq" id="XP_055872177.1"/>
    </source>
</evidence>
<evidence type="ECO:0000256" key="3">
    <source>
        <dbReference type="ARBA" id="ARBA00023125"/>
    </source>
</evidence>
<keyword evidence="4" id="KW-0804">Transcription</keyword>
<dbReference type="SMART" id="SM00425">
    <property type="entry name" value="TBOX"/>
    <property type="match status" value="1"/>
</dbReference>
<dbReference type="Gene3D" id="2.60.40.820">
    <property type="entry name" value="Transcription factor, T-box"/>
    <property type="match status" value="1"/>
</dbReference>
<dbReference type="InterPro" id="IPR046360">
    <property type="entry name" value="T-box_DNA-bd"/>
</dbReference>
<dbReference type="PROSITE" id="PS01264">
    <property type="entry name" value="TBOX_2"/>
    <property type="match status" value="1"/>
</dbReference>
<dbReference type="InterPro" id="IPR001699">
    <property type="entry name" value="TF_T-box"/>
</dbReference>
<feature type="region of interest" description="Disordered" evidence="7">
    <location>
        <begin position="201"/>
        <end position="242"/>
    </location>
</feature>
<gene>
    <name evidence="10" type="primary">LOC106063501</name>
</gene>
<dbReference type="GO" id="GO:0005634">
    <property type="term" value="C:nucleus"/>
    <property type="evidence" value="ECO:0007669"/>
    <property type="project" value="UniProtKB-SubCell"/>
</dbReference>
<comment type="subcellular location">
    <subcellularLocation>
        <location evidence="1 6">Nucleus</location>
    </subcellularLocation>
</comment>